<comment type="caution">
    <text evidence="9">The sequence shown here is derived from an EMBL/GenBank/DDBJ whole genome shotgun (WGS) entry which is preliminary data.</text>
</comment>
<evidence type="ECO:0000256" key="4">
    <source>
        <dbReference type="ARBA" id="ARBA00022691"/>
    </source>
</evidence>
<evidence type="ECO:0000313" key="9">
    <source>
        <dbReference type="EMBL" id="KGM51851.1"/>
    </source>
</evidence>
<evidence type="ECO:0000313" key="10">
    <source>
        <dbReference type="Proteomes" id="UP000030017"/>
    </source>
</evidence>
<evidence type="ECO:0000256" key="5">
    <source>
        <dbReference type="ARBA" id="ARBA00022747"/>
    </source>
</evidence>
<dbReference type="Gene3D" id="3.90.120.10">
    <property type="entry name" value="DNA Methylase, subunit A, domain 2"/>
    <property type="match status" value="1"/>
</dbReference>
<protein>
    <recommendedName>
        <fullName evidence="1">DNA (cytosine-5-)-methyltransferase</fullName>
        <ecNumber evidence="1">2.1.1.37</ecNumber>
    </recommendedName>
</protein>
<dbReference type="InterPro" id="IPR050390">
    <property type="entry name" value="C5-Methyltransferase"/>
</dbReference>
<dbReference type="PANTHER" id="PTHR10629">
    <property type="entry name" value="CYTOSINE-SPECIFIC METHYLTRANSFERASE"/>
    <property type="match status" value="1"/>
</dbReference>
<keyword evidence="4 7" id="KW-0949">S-adenosyl-L-methionine</keyword>
<comment type="catalytic activity">
    <reaction evidence="6">
        <text>a 2'-deoxycytidine in DNA + S-adenosyl-L-methionine = a 5-methyl-2'-deoxycytidine in DNA + S-adenosyl-L-homocysteine + H(+)</text>
        <dbReference type="Rhea" id="RHEA:13681"/>
        <dbReference type="Rhea" id="RHEA-COMP:11369"/>
        <dbReference type="Rhea" id="RHEA-COMP:11370"/>
        <dbReference type="ChEBI" id="CHEBI:15378"/>
        <dbReference type="ChEBI" id="CHEBI:57856"/>
        <dbReference type="ChEBI" id="CHEBI:59789"/>
        <dbReference type="ChEBI" id="CHEBI:85452"/>
        <dbReference type="ChEBI" id="CHEBI:85454"/>
        <dbReference type="EC" id="2.1.1.37"/>
    </reaction>
</comment>
<evidence type="ECO:0000256" key="2">
    <source>
        <dbReference type="ARBA" id="ARBA00022603"/>
    </source>
</evidence>
<feature type="active site" evidence="7">
    <location>
        <position position="82"/>
    </location>
</feature>
<dbReference type="Gene3D" id="3.40.50.150">
    <property type="entry name" value="Vaccinia Virus protein VP39"/>
    <property type="match status" value="1"/>
</dbReference>
<dbReference type="PANTHER" id="PTHR10629:SF52">
    <property type="entry name" value="DNA (CYTOSINE-5)-METHYLTRANSFERASE 1"/>
    <property type="match status" value="1"/>
</dbReference>
<dbReference type="OrthoDB" id="9813719at2"/>
<keyword evidence="10" id="KW-1185">Reference proteome</keyword>
<dbReference type="EC" id="2.1.1.37" evidence="1"/>
<dbReference type="NCBIfam" id="TIGR00675">
    <property type="entry name" value="dcm"/>
    <property type="match status" value="1"/>
</dbReference>
<name>A0A0A0ELK8_9GAMM</name>
<keyword evidence="3 7" id="KW-0808">Transferase</keyword>
<dbReference type="AlphaFoldDB" id="A0A0A0ELK8"/>
<dbReference type="GO" id="GO:0044027">
    <property type="term" value="P:negative regulation of gene expression via chromosomal CpG island methylation"/>
    <property type="evidence" value="ECO:0007669"/>
    <property type="project" value="TreeGrafter"/>
</dbReference>
<dbReference type="Proteomes" id="UP000030017">
    <property type="component" value="Unassembled WGS sequence"/>
</dbReference>
<dbReference type="RefSeq" id="WP_036193912.1">
    <property type="nucleotide sequence ID" value="NZ_AVPS01000005.1"/>
</dbReference>
<dbReference type="eggNOG" id="COG0270">
    <property type="taxonomic scope" value="Bacteria"/>
</dbReference>
<dbReference type="EMBL" id="AVPS01000005">
    <property type="protein sequence ID" value="KGM51851.1"/>
    <property type="molecule type" value="Genomic_DNA"/>
</dbReference>
<dbReference type="STRING" id="1122185.N792_09450"/>
<dbReference type="PRINTS" id="PR00105">
    <property type="entry name" value="C5METTRFRASE"/>
</dbReference>
<proteinExistence type="inferred from homology"/>
<organism evidence="9 10">
    <name type="scientific">Lysobacter concretionis Ko07 = DSM 16239</name>
    <dbReference type="NCBI Taxonomy" id="1122185"/>
    <lineage>
        <taxon>Bacteria</taxon>
        <taxon>Pseudomonadati</taxon>
        <taxon>Pseudomonadota</taxon>
        <taxon>Gammaproteobacteria</taxon>
        <taxon>Lysobacterales</taxon>
        <taxon>Lysobacteraceae</taxon>
        <taxon>Novilysobacter</taxon>
    </lineage>
</organism>
<evidence type="ECO:0000256" key="1">
    <source>
        <dbReference type="ARBA" id="ARBA00011975"/>
    </source>
</evidence>
<dbReference type="InterPro" id="IPR029063">
    <property type="entry name" value="SAM-dependent_MTases_sf"/>
</dbReference>
<reference evidence="9 10" key="1">
    <citation type="submission" date="2013-08" db="EMBL/GenBank/DDBJ databases">
        <title>Genome sequencing of Lysobacter.</title>
        <authorList>
            <person name="Zhang S."/>
            <person name="Wang G."/>
        </authorList>
    </citation>
    <scope>NUCLEOTIDE SEQUENCE [LARGE SCALE GENOMIC DNA]</scope>
    <source>
        <strain evidence="9 10">Ko07</strain>
    </source>
</reference>
<dbReference type="SUPFAM" id="SSF53335">
    <property type="entry name" value="S-adenosyl-L-methionine-dependent methyltransferases"/>
    <property type="match status" value="1"/>
</dbReference>
<evidence type="ECO:0000256" key="3">
    <source>
        <dbReference type="ARBA" id="ARBA00022679"/>
    </source>
</evidence>
<comment type="similarity">
    <text evidence="7 8">Belongs to the class I-like SAM-binding methyltransferase superfamily. C5-methyltransferase family.</text>
</comment>
<accession>A0A0A0ELK8</accession>
<gene>
    <name evidence="9" type="ORF">N792_09450</name>
</gene>
<keyword evidence="2 7" id="KW-0489">Methyltransferase</keyword>
<dbReference type="GO" id="GO:0003886">
    <property type="term" value="F:DNA (cytosine-5-)-methyltransferase activity"/>
    <property type="evidence" value="ECO:0007669"/>
    <property type="project" value="UniProtKB-EC"/>
</dbReference>
<dbReference type="InterPro" id="IPR001525">
    <property type="entry name" value="C5_MeTfrase"/>
</dbReference>
<evidence type="ECO:0000256" key="7">
    <source>
        <dbReference type="PROSITE-ProRule" id="PRU01016"/>
    </source>
</evidence>
<dbReference type="GO" id="GO:0032259">
    <property type="term" value="P:methylation"/>
    <property type="evidence" value="ECO:0007669"/>
    <property type="project" value="UniProtKB-KW"/>
</dbReference>
<sequence>MKARKIHAIDLFCGVGGLSFGLKGSGIDIVAGYDIDNSCRSTFEVNIGAPFVTGDIREVTGAELLKRYPKTGLRLLAGCAPCQPFSRHMRGADTSADAKWSLLDEFSRLVTEVRPHLVTMENVPGLSRTGVFRRFTSTLAILGYSVRYRSCYGPHFGLAQHRRRLVLVASALGELEPLQNQQWDRFPTVRDVIGNLPPIGAGQQSPTDPLHKARMLTDINVRRIQASKPGGTWHDWPEELLAECHKRETGSTFQSVYGRMTWDEPAPTITTQAYNFGTGRFGHPEQDRALTLREAALLQGFPLTYKFGESAKRVEFLSIGKHIGNAVPPPLGWAVGDHFIKHISQ</sequence>
<evidence type="ECO:0000256" key="8">
    <source>
        <dbReference type="RuleBase" id="RU000416"/>
    </source>
</evidence>
<dbReference type="Pfam" id="PF00145">
    <property type="entry name" value="DNA_methylase"/>
    <property type="match status" value="1"/>
</dbReference>
<dbReference type="GO" id="GO:0003677">
    <property type="term" value="F:DNA binding"/>
    <property type="evidence" value="ECO:0007669"/>
    <property type="project" value="TreeGrafter"/>
</dbReference>
<dbReference type="GO" id="GO:0009307">
    <property type="term" value="P:DNA restriction-modification system"/>
    <property type="evidence" value="ECO:0007669"/>
    <property type="project" value="UniProtKB-KW"/>
</dbReference>
<keyword evidence="5" id="KW-0680">Restriction system</keyword>
<dbReference type="PROSITE" id="PS51679">
    <property type="entry name" value="SAM_MT_C5"/>
    <property type="match status" value="1"/>
</dbReference>
<evidence type="ECO:0000256" key="6">
    <source>
        <dbReference type="ARBA" id="ARBA00047422"/>
    </source>
</evidence>